<evidence type="ECO:0000256" key="1">
    <source>
        <dbReference type="SAM" id="MobiDB-lite"/>
    </source>
</evidence>
<reference evidence="3" key="2">
    <citation type="submission" date="2013-12" db="EMBL/GenBank/DDBJ databases">
        <title>Evolution of pathogenesis and genome organization in the Tremellales.</title>
        <authorList>
            <person name="Cuomo C."/>
            <person name="Litvintseva A."/>
            <person name="Heitman J."/>
            <person name="Chen Y."/>
            <person name="Sun S."/>
            <person name="Springer D."/>
            <person name="Dromer F."/>
            <person name="Young S."/>
            <person name="Zeng Q."/>
            <person name="Chapman S."/>
            <person name="Gujja S."/>
            <person name="Saif S."/>
            <person name="Birren B."/>
        </authorList>
    </citation>
    <scope>NUCLEOTIDE SEQUENCE [LARGE SCALE GENOMIC DNA]</scope>
    <source>
        <strain evidence="3">BCC8398</strain>
    </source>
</reference>
<accession>A0A1B9GR83</accession>
<dbReference type="Proteomes" id="UP000092666">
    <property type="component" value="Unassembled WGS sequence"/>
</dbReference>
<feature type="compositionally biased region" description="Low complexity" evidence="1">
    <location>
        <begin position="33"/>
        <end position="50"/>
    </location>
</feature>
<keyword evidence="3" id="KW-1185">Reference proteome</keyword>
<dbReference type="OrthoDB" id="2563169at2759"/>
<proteinExistence type="predicted"/>
<dbReference type="EMBL" id="KI669505">
    <property type="protein sequence ID" value="OCF33478.1"/>
    <property type="molecule type" value="Genomic_DNA"/>
</dbReference>
<reference evidence="2 3" key="1">
    <citation type="submission" date="2013-07" db="EMBL/GenBank/DDBJ databases">
        <title>The Genome Sequence of Cryptococcus heveanensis BCC8398.</title>
        <authorList>
            <consortium name="The Broad Institute Genome Sequencing Platform"/>
            <person name="Cuomo C."/>
            <person name="Litvintseva A."/>
            <person name="Chen Y."/>
            <person name="Heitman J."/>
            <person name="Sun S."/>
            <person name="Springer D."/>
            <person name="Dromer F."/>
            <person name="Young S.K."/>
            <person name="Zeng Q."/>
            <person name="Gargeya S."/>
            <person name="Fitzgerald M."/>
            <person name="Abouelleil A."/>
            <person name="Alvarado L."/>
            <person name="Berlin A.M."/>
            <person name="Chapman S.B."/>
            <person name="Dewar J."/>
            <person name="Goldberg J."/>
            <person name="Griggs A."/>
            <person name="Gujja S."/>
            <person name="Hansen M."/>
            <person name="Howarth C."/>
            <person name="Imamovic A."/>
            <person name="Larimer J."/>
            <person name="McCowan C."/>
            <person name="Murphy C."/>
            <person name="Pearson M."/>
            <person name="Priest M."/>
            <person name="Roberts A."/>
            <person name="Saif S."/>
            <person name="Shea T."/>
            <person name="Sykes S."/>
            <person name="Wortman J."/>
            <person name="Nusbaum C."/>
            <person name="Birren B."/>
        </authorList>
    </citation>
    <scope>NUCLEOTIDE SEQUENCE [LARGE SCALE GENOMIC DNA]</scope>
    <source>
        <strain evidence="2 3">BCC8398</strain>
    </source>
</reference>
<sequence length="279" mass="30393">MAYHETEASSLQSTSAARDYAHEMTADLHQSGSRASSSASSSSSSSSRPSTPTPVQRRARTRSRSPSHSHPTPPSPGLRTPVAFRPQALADSYFFPPLGRTATSTTVNSTATEAEKRAYDDFVRATSWTGSDHDGHYGAEKRKRNGYQSPYHAADEKRRVEAEYKPSTRSSPSKHHYRTEWRERQGSASTETDSDAGIHGSGAYAGVAPKRKGFLSRLTSCFEFDESSDPVRRYRSKHEEMYGKEPVYIHGELEPSQYQAPNTFAGGMTGGSGAGGAAC</sequence>
<evidence type="ECO:0000313" key="2">
    <source>
        <dbReference type="EMBL" id="OCF33478.1"/>
    </source>
</evidence>
<evidence type="ECO:0000313" key="3">
    <source>
        <dbReference type="Proteomes" id="UP000092666"/>
    </source>
</evidence>
<feature type="region of interest" description="Disordered" evidence="1">
    <location>
        <begin position="127"/>
        <end position="199"/>
    </location>
</feature>
<feature type="compositionally biased region" description="Basic and acidic residues" evidence="1">
    <location>
        <begin position="153"/>
        <end position="166"/>
    </location>
</feature>
<feature type="region of interest" description="Disordered" evidence="1">
    <location>
        <begin position="1"/>
        <end position="85"/>
    </location>
</feature>
<dbReference type="AlphaFoldDB" id="A0A1B9GR83"/>
<feature type="compositionally biased region" description="Basic residues" evidence="1">
    <location>
        <begin position="57"/>
        <end position="67"/>
    </location>
</feature>
<feature type="compositionally biased region" description="Basic and acidic residues" evidence="1">
    <location>
        <begin position="131"/>
        <end position="140"/>
    </location>
</feature>
<protein>
    <submittedName>
        <fullName evidence="2">Uncharacterized protein</fullName>
    </submittedName>
</protein>
<organism evidence="2 3">
    <name type="scientific">Kwoniella heveanensis BCC8398</name>
    <dbReference type="NCBI Taxonomy" id="1296120"/>
    <lineage>
        <taxon>Eukaryota</taxon>
        <taxon>Fungi</taxon>
        <taxon>Dikarya</taxon>
        <taxon>Basidiomycota</taxon>
        <taxon>Agaricomycotina</taxon>
        <taxon>Tremellomycetes</taxon>
        <taxon>Tremellales</taxon>
        <taxon>Cryptococcaceae</taxon>
        <taxon>Kwoniella</taxon>
    </lineage>
</organism>
<name>A0A1B9GR83_9TREE</name>
<gene>
    <name evidence="2" type="ORF">I316_04899</name>
</gene>